<dbReference type="PROSITE" id="PS51476">
    <property type="entry name" value="PROTEASOME_BETA_2"/>
    <property type="match status" value="1"/>
</dbReference>
<keyword evidence="3 5" id="KW-0539">Nucleus</keyword>
<dbReference type="AlphaFoldDB" id="A0A1B6MSW4"/>
<dbReference type="PIRSF" id="PIRSF001213">
    <property type="entry name" value="Psome_endopept_beta"/>
    <property type="match status" value="1"/>
</dbReference>
<dbReference type="PANTHER" id="PTHR32194:SF6">
    <property type="entry name" value="PROTEASOME SUBUNIT BETA"/>
    <property type="match status" value="1"/>
</dbReference>
<comment type="similarity">
    <text evidence="5">Belongs to the peptidase T1B family.</text>
</comment>
<organism evidence="6">
    <name type="scientific">Graphocephala atropunctata</name>
    <dbReference type="NCBI Taxonomy" id="36148"/>
    <lineage>
        <taxon>Eukaryota</taxon>
        <taxon>Metazoa</taxon>
        <taxon>Ecdysozoa</taxon>
        <taxon>Arthropoda</taxon>
        <taxon>Hexapoda</taxon>
        <taxon>Insecta</taxon>
        <taxon>Pterygota</taxon>
        <taxon>Neoptera</taxon>
        <taxon>Paraneoptera</taxon>
        <taxon>Hemiptera</taxon>
        <taxon>Auchenorrhyncha</taxon>
        <taxon>Membracoidea</taxon>
        <taxon>Cicadellidae</taxon>
        <taxon>Cicadellinae</taxon>
        <taxon>Cicadellini</taxon>
        <taxon>Graphocephala</taxon>
    </lineage>
</organism>
<evidence type="ECO:0000256" key="1">
    <source>
        <dbReference type="ARBA" id="ARBA00022490"/>
    </source>
</evidence>
<evidence type="ECO:0000313" key="6">
    <source>
        <dbReference type="EMBL" id="JAT39032.1"/>
    </source>
</evidence>
<comment type="subcellular location">
    <subcellularLocation>
        <location evidence="5">Cytoplasm</location>
    </subcellularLocation>
    <subcellularLocation>
        <location evidence="5">Nucleus</location>
    </subcellularLocation>
</comment>
<dbReference type="PANTHER" id="PTHR32194">
    <property type="entry name" value="METALLOPROTEASE TLDD"/>
    <property type="match status" value="1"/>
</dbReference>
<accession>A0A1B6MSW4</accession>
<evidence type="ECO:0000256" key="4">
    <source>
        <dbReference type="ARBA" id="ARBA00026071"/>
    </source>
</evidence>
<evidence type="ECO:0000256" key="5">
    <source>
        <dbReference type="PIRNR" id="PIRNR001213"/>
    </source>
</evidence>
<dbReference type="InterPro" id="IPR016295">
    <property type="entry name" value="Proteasome_beta4"/>
</dbReference>
<dbReference type="Gene3D" id="3.60.20.10">
    <property type="entry name" value="Glutamine Phosphoribosylpyrophosphate, subunit 1, domain 1"/>
    <property type="match status" value="1"/>
</dbReference>
<comment type="function">
    <text evidence="5">Non-catalytic component of the proteasome.</text>
</comment>
<name>A0A1B6MSW4_9HEMI</name>
<sequence>MAFSGPLSPEIPFWSNGPSPGCLYDFPKANTNNGNGGFNQRSQRPITTATSVLAMKFNGGIVMSADMLGSYGSLARFPNCPRLINVNKNILIGASGDYADFQYLKDIIQQKIIDEDCMDDGFKLKPKSLYCWLTRVLYNRRSKFDPLWNTYLVAGIQDGEPFLGGVNMLGTAFEDSTIGTGYGAYLALPLMREALEKKPDMTQQEAQHLLVKCMEVLYYRDARAFNKYQIATITPSGIDISEPLSIVGSWSLARVY</sequence>
<evidence type="ECO:0000256" key="3">
    <source>
        <dbReference type="ARBA" id="ARBA00023242"/>
    </source>
</evidence>
<comment type="subunit">
    <text evidence="4">The 26S proteasome consists of a 20S proteasome core and two 19S regulatory subunits. The 20S proteasome core is composed of 28 subunits that are arranged in four stacked rings, resulting in a barrel-shaped structure. The two end rings are each formed by seven alpha subunits, and the two central rings are each formed by seven beta subunits. The catalytic chamber with the active sites is on the inside of the barrel.</text>
</comment>
<dbReference type="GO" id="GO:0005634">
    <property type="term" value="C:nucleus"/>
    <property type="evidence" value="ECO:0007669"/>
    <property type="project" value="UniProtKB-SubCell"/>
</dbReference>
<keyword evidence="2 5" id="KW-0647">Proteasome</keyword>
<protein>
    <recommendedName>
        <fullName evidence="5">Proteasome subunit beta</fullName>
    </recommendedName>
</protein>
<dbReference type="CDD" id="cd03760">
    <property type="entry name" value="proteasome_beta_type_4"/>
    <property type="match status" value="1"/>
</dbReference>
<dbReference type="GO" id="GO:0005737">
    <property type="term" value="C:cytoplasm"/>
    <property type="evidence" value="ECO:0007669"/>
    <property type="project" value="UniProtKB-SubCell"/>
</dbReference>
<dbReference type="EMBL" id="GEBQ01000945">
    <property type="protein sequence ID" value="JAT39032.1"/>
    <property type="molecule type" value="Transcribed_RNA"/>
</dbReference>
<dbReference type="InterPro" id="IPR001353">
    <property type="entry name" value="Proteasome_sua/b"/>
</dbReference>
<dbReference type="FunFam" id="3.60.20.10:FF:000014">
    <property type="entry name" value="Proteasome subunit beta type-7"/>
    <property type="match status" value="1"/>
</dbReference>
<dbReference type="GO" id="GO:0051603">
    <property type="term" value="P:proteolysis involved in protein catabolic process"/>
    <property type="evidence" value="ECO:0007669"/>
    <property type="project" value="InterPro"/>
</dbReference>
<keyword evidence="1 5" id="KW-0963">Cytoplasm</keyword>
<reference evidence="6" key="1">
    <citation type="submission" date="2015-11" db="EMBL/GenBank/DDBJ databases">
        <title>De novo transcriptome assembly of four potential Pierce s Disease insect vectors from Arizona vineyards.</title>
        <authorList>
            <person name="Tassone E.E."/>
        </authorList>
    </citation>
    <scope>NUCLEOTIDE SEQUENCE</scope>
</reference>
<dbReference type="SUPFAM" id="SSF56235">
    <property type="entry name" value="N-terminal nucleophile aminohydrolases (Ntn hydrolases)"/>
    <property type="match status" value="1"/>
</dbReference>
<evidence type="ECO:0000256" key="2">
    <source>
        <dbReference type="ARBA" id="ARBA00022942"/>
    </source>
</evidence>
<dbReference type="InterPro" id="IPR023333">
    <property type="entry name" value="Proteasome_suB-type"/>
</dbReference>
<dbReference type="InterPro" id="IPR029055">
    <property type="entry name" value="Ntn_hydrolases_N"/>
</dbReference>
<dbReference type="GO" id="GO:0019774">
    <property type="term" value="C:proteasome core complex, beta-subunit complex"/>
    <property type="evidence" value="ECO:0007669"/>
    <property type="project" value="UniProtKB-UniRule"/>
</dbReference>
<gene>
    <name evidence="6" type="ORF">g.50713</name>
</gene>
<dbReference type="Pfam" id="PF00227">
    <property type="entry name" value="Proteasome"/>
    <property type="match status" value="1"/>
</dbReference>
<proteinExistence type="inferred from homology"/>